<name>A0A3D2XBH7_9FIRM</name>
<evidence type="ECO:0000313" key="3">
    <source>
        <dbReference type="Proteomes" id="UP000262969"/>
    </source>
</evidence>
<sequence length="239" mass="28413">LNINDNIKCISYAASIGTNVNEINIDLFRKYLSKFQSISLREDEGYKYIIQSKCLKECQIVLDPTQLLNKEKFETLIPVKERITGKFIFFFWYDNDDNMYKVAEFVNMLSRMYSIPIIHSAINAPQYLFTENSRCMMYEGVEDFLWYLKNAEYVVTNSFHGLALSVLFEKNLYVYIAELRRSRLDNLVKMFGLENRVIDRYISPKEINWDINYDEIRKRLNIEKVNSIDYLRSAINAER</sequence>
<dbReference type="Proteomes" id="UP000262969">
    <property type="component" value="Unassembled WGS sequence"/>
</dbReference>
<gene>
    <name evidence="2" type="ORF">DHW61_18270</name>
</gene>
<accession>A0A3D2XBH7</accession>
<protein>
    <recommendedName>
        <fullName evidence="1">Polysaccharide pyruvyl transferase domain-containing protein</fullName>
    </recommendedName>
</protein>
<dbReference type="AlphaFoldDB" id="A0A3D2XBH7"/>
<comment type="caution">
    <text evidence="2">The sequence shown here is derived from an EMBL/GenBank/DDBJ whole genome shotgun (WGS) entry which is preliminary data.</text>
</comment>
<feature type="non-terminal residue" evidence="2">
    <location>
        <position position="1"/>
    </location>
</feature>
<dbReference type="InterPro" id="IPR007345">
    <property type="entry name" value="Polysacch_pyruvyl_Trfase"/>
</dbReference>
<evidence type="ECO:0000313" key="2">
    <source>
        <dbReference type="EMBL" id="HCL04326.1"/>
    </source>
</evidence>
<feature type="domain" description="Polysaccharide pyruvyl transferase" evidence="1">
    <location>
        <begin position="6"/>
        <end position="171"/>
    </location>
</feature>
<evidence type="ECO:0000259" key="1">
    <source>
        <dbReference type="Pfam" id="PF04230"/>
    </source>
</evidence>
<organism evidence="2 3">
    <name type="scientific">Lachnoclostridium phytofermentans</name>
    <dbReference type="NCBI Taxonomy" id="66219"/>
    <lineage>
        <taxon>Bacteria</taxon>
        <taxon>Bacillati</taxon>
        <taxon>Bacillota</taxon>
        <taxon>Clostridia</taxon>
        <taxon>Lachnospirales</taxon>
        <taxon>Lachnospiraceae</taxon>
    </lineage>
</organism>
<dbReference type="Pfam" id="PF04230">
    <property type="entry name" value="PS_pyruv_trans"/>
    <property type="match status" value="1"/>
</dbReference>
<proteinExistence type="predicted"/>
<reference evidence="2 3" key="1">
    <citation type="journal article" date="2018" name="Nat. Biotechnol.">
        <title>A standardized bacterial taxonomy based on genome phylogeny substantially revises the tree of life.</title>
        <authorList>
            <person name="Parks D.H."/>
            <person name="Chuvochina M."/>
            <person name="Waite D.W."/>
            <person name="Rinke C."/>
            <person name="Skarshewski A."/>
            <person name="Chaumeil P.A."/>
            <person name="Hugenholtz P."/>
        </authorList>
    </citation>
    <scope>NUCLEOTIDE SEQUENCE [LARGE SCALE GENOMIC DNA]</scope>
    <source>
        <strain evidence="2">UBA11728</strain>
    </source>
</reference>
<dbReference type="EMBL" id="DPVV01000599">
    <property type="protein sequence ID" value="HCL04326.1"/>
    <property type="molecule type" value="Genomic_DNA"/>
</dbReference>